<evidence type="ECO:0000256" key="7">
    <source>
        <dbReference type="ARBA" id="ARBA00077764"/>
    </source>
</evidence>
<keyword evidence="9" id="KW-0460">Magnesium</keyword>
<evidence type="ECO:0000256" key="2">
    <source>
        <dbReference type="ARBA" id="ARBA00022741"/>
    </source>
</evidence>
<dbReference type="InterPro" id="IPR027417">
    <property type="entry name" value="P-loop_NTPase"/>
</dbReference>
<dbReference type="Pfam" id="PF00025">
    <property type="entry name" value="Arf"/>
    <property type="match status" value="1"/>
</dbReference>
<accession>A0A1S3F6L6</accession>
<dbReference type="RefSeq" id="XP_012871664.1">
    <property type="nucleotide sequence ID" value="XM_013016210.1"/>
</dbReference>
<reference evidence="12" key="1">
    <citation type="submission" date="2025-08" db="UniProtKB">
        <authorList>
            <consortium name="RefSeq"/>
        </authorList>
    </citation>
    <scope>IDENTIFICATION</scope>
    <source>
        <tissue evidence="12">Kidney</tissue>
    </source>
</reference>
<evidence type="ECO:0000256" key="6">
    <source>
        <dbReference type="ARBA" id="ARBA00072405"/>
    </source>
</evidence>
<evidence type="ECO:0000313" key="11">
    <source>
        <dbReference type="Proteomes" id="UP000081671"/>
    </source>
</evidence>
<feature type="binding site" evidence="9">
    <location>
        <position position="44"/>
    </location>
    <ligand>
        <name>Mg(2+)</name>
        <dbReference type="ChEBI" id="CHEBI:18420"/>
    </ligand>
</feature>
<evidence type="ECO:0000256" key="5">
    <source>
        <dbReference type="ARBA" id="ARBA00061881"/>
    </source>
</evidence>
<protein>
    <recommendedName>
        <fullName evidence="6">ADP-ribosylation factor-like protein 14</fullName>
    </recommendedName>
    <alternativeName>
        <fullName evidence="7">ADP-ribosylation factor 7</fullName>
    </alternativeName>
</protein>
<dbReference type="InterPro" id="IPR006689">
    <property type="entry name" value="Small_GTPase_ARF/SAR"/>
</dbReference>
<dbReference type="GO" id="GO:0003924">
    <property type="term" value="F:GTPase activity"/>
    <property type="evidence" value="ECO:0007669"/>
    <property type="project" value="InterPro"/>
</dbReference>
<dbReference type="AlphaFoldDB" id="A0A1S3F6L6"/>
<dbReference type="CTD" id="80117"/>
<dbReference type="GO" id="GO:0046872">
    <property type="term" value="F:metal ion binding"/>
    <property type="evidence" value="ECO:0007669"/>
    <property type="project" value="UniProtKB-KW"/>
</dbReference>
<dbReference type="KEGG" id="dord:105985612"/>
<dbReference type="FunFam" id="3.40.50.300:FF:000412">
    <property type="entry name" value="ADP-ribosylation factor 1"/>
    <property type="match status" value="1"/>
</dbReference>
<evidence type="ECO:0000313" key="12">
    <source>
        <dbReference type="RefSeq" id="XP_012871664.1"/>
    </source>
</evidence>
<evidence type="ECO:0000256" key="1">
    <source>
        <dbReference type="ARBA" id="ARBA00010290"/>
    </source>
</evidence>
<dbReference type="InterPro" id="IPR024156">
    <property type="entry name" value="Small_GTPase_ARF"/>
</dbReference>
<dbReference type="CDD" id="cd04156">
    <property type="entry name" value="ARLTS1"/>
    <property type="match status" value="1"/>
</dbReference>
<comment type="subunit">
    <text evidence="5">Interacts with ARL14EP.</text>
</comment>
<feature type="binding site" evidence="8">
    <location>
        <begin position="20"/>
        <end position="27"/>
    </location>
    <ligand>
        <name>GTP</name>
        <dbReference type="ChEBI" id="CHEBI:37565"/>
    </ligand>
</feature>
<comment type="function">
    <text evidence="4">GTPase that recruits MYO1E to MHC class II-containing vesicles via the effector protein ARL14EP and hence controls the movement of these vesicles along the actin cytoskeleton in dendritic cells.</text>
</comment>
<dbReference type="SMART" id="SM00177">
    <property type="entry name" value="ARF"/>
    <property type="match status" value="1"/>
</dbReference>
<dbReference type="NCBIfam" id="TIGR00231">
    <property type="entry name" value="small_GTP"/>
    <property type="match status" value="1"/>
</dbReference>
<sequence>MGQLSCRNRNVKQVHVLLLGLDWAGKSTVLYKLKHAQDFTTLPTIGFNVEMIEVEDGPPITVWDIGGQEKMRPTWSLHCEEADGLVYVVDSTDQRRLKDSCKEFKHILSNKHLKNVPVLILANKQDAPGALNAEDITRMFKVHKLCSSRSWYVQPCCALTGKGLAEASAKLTSFLKSHRKTRDTLAFFKQK</sequence>
<dbReference type="PANTHER" id="PTHR11711">
    <property type="entry name" value="ADP RIBOSYLATION FACTOR-RELATED"/>
    <property type="match status" value="1"/>
</dbReference>
<evidence type="ECO:0000256" key="10">
    <source>
        <dbReference type="RuleBase" id="RU003925"/>
    </source>
</evidence>
<dbReference type="SMART" id="SM00178">
    <property type="entry name" value="SAR"/>
    <property type="match status" value="1"/>
</dbReference>
<evidence type="ECO:0000256" key="9">
    <source>
        <dbReference type="PIRSR" id="PIRSR606689-2"/>
    </source>
</evidence>
<name>A0A1S3F6L6_DIPOR</name>
<gene>
    <name evidence="12" type="primary">Arl14</name>
</gene>
<dbReference type="SUPFAM" id="SSF52540">
    <property type="entry name" value="P-loop containing nucleoside triphosphate hydrolases"/>
    <property type="match status" value="1"/>
</dbReference>
<feature type="binding site" evidence="8">
    <location>
        <position position="67"/>
    </location>
    <ligand>
        <name>GTP</name>
        <dbReference type="ChEBI" id="CHEBI:37565"/>
    </ligand>
</feature>
<dbReference type="GO" id="GO:0030010">
    <property type="term" value="P:establishment of cell polarity"/>
    <property type="evidence" value="ECO:0007669"/>
    <property type="project" value="UniProtKB-ARBA"/>
</dbReference>
<feature type="binding site" evidence="8">
    <location>
        <begin position="123"/>
        <end position="126"/>
    </location>
    <ligand>
        <name>GTP</name>
        <dbReference type="ChEBI" id="CHEBI:37565"/>
    </ligand>
</feature>
<dbReference type="FunCoup" id="A0A1S3F6L6">
    <property type="interactions" value="215"/>
</dbReference>
<proteinExistence type="inferred from homology"/>
<keyword evidence="11" id="KW-1185">Reference proteome</keyword>
<comment type="similarity">
    <text evidence="1 10">Belongs to the small GTPase superfamily. Arf family.</text>
</comment>
<organism evidence="11 12">
    <name type="scientific">Dipodomys ordii</name>
    <name type="common">Ord's kangaroo rat</name>
    <dbReference type="NCBI Taxonomy" id="10020"/>
    <lineage>
        <taxon>Eukaryota</taxon>
        <taxon>Metazoa</taxon>
        <taxon>Chordata</taxon>
        <taxon>Craniata</taxon>
        <taxon>Vertebrata</taxon>
        <taxon>Euteleostomi</taxon>
        <taxon>Mammalia</taxon>
        <taxon>Eutheria</taxon>
        <taxon>Euarchontoglires</taxon>
        <taxon>Glires</taxon>
        <taxon>Rodentia</taxon>
        <taxon>Castorimorpha</taxon>
        <taxon>Heteromyidae</taxon>
        <taxon>Dipodomyinae</taxon>
        <taxon>Dipodomys</taxon>
    </lineage>
</organism>
<keyword evidence="3 8" id="KW-0342">GTP-binding</keyword>
<feature type="binding site" evidence="9">
    <location>
        <position position="27"/>
    </location>
    <ligand>
        <name>Mg(2+)</name>
        <dbReference type="ChEBI" id="CHEBI:18420"/>
    </ligand>
</feature>
<evidence type="ECO:0000256" key="8">
    <source>
        <dbReference type="PIRSR" id="PIRSR606689-1"/>
    </source>
</evidence>
<evidence type="ECO:0000256" key="3">
    <source>
        <dbReference type="ARBA" id="ARBA00023134"/>
    </source>
</evidence>
<evidence type="ECO:0000256" key="4">
    <source>
        <dbReference type="ARBA" id="ARBA00054077"/>
    </source>
</evidence>
<dbReference type="Proteomes" id="UP000081671">
    <property type="component" value="Unplaced"/>
</dbReference>
<dbReference type="OrthoDB" id="6228084at2759"/>
<dbReference type="InParanoid" id="A0A1S3F6L6"/>
<keyword evidence="9" id="KW-0479">Metal-binding</keyword>
<dbReference type="GO" id="GO:0005525">
    <property type="term" value="F:GTP binding"/>
    <property type="evidence" value="ECO:0007669"/>
    <property type="project" value="UniProtKB-KW"/>
</dbReference>
<dbReference type="InterPro" id="IPR005225">
    <property type="entry name" value="Small_GTP-bd"/>
</dbReference>
<dbReference type="Gene3D" id="3.40.50.300">
    <property type="entry name" value="P-loop containing nucleotide triphosphate hydrolases"/>
    <property type="match status" value="1"/>
</dbReference>
<dbReference type="GeneID" id="105985612"/>
<dbReference type="PRINTS" id="PR00328">
    <property type="entry name" value="SAR1GTPBP"/>
</dbReference>
<dbReference type="PROSITE" id="PS51417">
    <property type="entry name" value="ARF"/>
    <property type="match status" value="1"/>
</dbReference>
<keyword evidence="2 8" id="KW-0547">Nucleotide-binding</keyword>